<dbReference type="Proteomes" id="UP001469553">
    <property type="component" value="Unassembled WGS sequence"/>
</dbReference>
<proteinExistence type="predicted"/>
<protein>
    <submittedName>
        <fullName evidence="1">Uncharacterized protein</fullName>
    </submittedName>
</protein>
<keyword evidence="2" id="KW-1185">Reference proteome</keyword>
<sequence length="174" mass="18981">MDLGGSASHQSHPSRGAAAKAALKCYLSAAPIQLGGWGKYKRGGCIATHQLTPVHNCHVNMCRCLCQNKARPSSQMISLLSLPSDLCSWKKIALHATLPVIDFGLLPLVGERAVFSCRPSHCSPLNKATKCFSVDVGLRLSIPLKMDSCSACLLIQHRHRDISTICHFWNYLES</sequence>
<accession>A0ABV1A0B2</accession>
<evidence type="ECO:0000313" key="2">
    <source>
        <dbReference type="Proteomes" id="UP001469553"/>
    </source>
</evidence>
<comment type="caution">
    <text evidence="1">The sequence shown here is derived from an EMBL/GenBank/DDBJ whole genome shotgun (WGS) entry which is preliminary data.</text>
</comment>
<evidence type="ECO:0000313" key="1">
    <source>
        <dbReference type="EMBL" id="MEQ2311741.1"/>
    </source>
</evidence>
<gene>
    <name evidence="1" type="ORF">AMECASPLE_023769</name>
</gene>
<organism evidence="1 2">
    <name type="scientific">Ameca splendens</name>
    <dbReference type="NCBI Taxonomy" id="208324"/>
    <lineage>
        <taxon>Eukaryota</taxon>
        <taxon>Metazoa</taxon>
        <taxon>Chordata</taxon>
        <taxon>Craniata</taxon>
        <taxon>Vertebrata</taxon>
        <taxon>Euteleostomi</taxon>
        <taxon>Actinopterygii</taxon>
        <taxon>Neopterygii</taxon>
        <taxon>Teleostei</taxon>
        <taxon>Neoteleostei</taxon>
        <taxon>Acanthomorphata</taxon>
        <taxon>Ovalentaria</taxon>
        <taxon>Atherinomorphae</taxon>
        <taxon>Cyprinodontiformes</taxon>
        <taxon>Goodeidae</taxon>
        <taxon>Ameca</taxon>
    </lineage>
</organism>
<reference evidence="1 2" key="1">
    <citation type="submission" date="2021-06" db="EMBL/GenBank/DDBJ databases">
        <authorList>
            <person name="Palmer J.M."/>
        </authorList>
    </citation>
    <scope>NUCLEOTIDE SEQUENCE [LARGE SCALE GENOMIC DNA]</scope>
    <source>
        <strain evidence="1 2">AS_MEX2019</strain>
        <tissue evidence="1">Muscle</tissue>
    </source>
</reference>
<dbReference type="EMBL" id="JAHRIP010077451">
    <property type="protein sequence ID" value="MEQ2311741.1"/>
    <property type="molecule type" value="Genomic_DNA"/>
</dbReference>
<name>A0ABV1A0B2_9TELE</name>